<dbReference type="EMBL" id="PYBW01000043">
    <property type="protein sequence ID" value="PYC79492.1"/>
    <property type="molecule type" value="Genomic_DNA"/>
</dbReference>
<reference evidence="1 2" key="1">
    <citation type="submission" date="2018-03" db="EMBL/GenBank/DDBJ databases">
        <title>Bioinformatic expansion and discovery of thiopeptide antibiotics.</title>
        <authorList>
            <person name="Schwalen C.J."/>
            <person name="Hudson G.A."/>
            <person name="Mitchell D.A."/>
        </authorList>
    </citation>
    <scope>NUCLEOTIDE SEQUENCE [LARGE SCALE GENOMIC DNA]</scope>
    <source>
        <strain evidence="1 2">ATCC 21389</strain>
    </source>
</reference>
<gene>
    <name evidence="1" type="ORF">C7C46_14090</name>
</gene>
<dbReference type="Proteomes" id="UP000248039">
    <property type="component" value="Unassembled WGS sequence"/>
</dbReference>
<dbReference type="AlphaFoldDB" id="A0A2V4P881"/>
<comment type="caution">
    <text evidence="1">The sequence shown here is derived from an EMBL/GenBank/DDBJ whole genome shotgun (WGS) entry which is preliminary data.</text>
</comment>
<keyword evidence="2" id="KW-1185">Reference proteome</keyword>
<accession>A0A2V4P881</accession>
<evidence type="ECO:0000313" key="1">
    <source>
        <dbReference type="EMBL" id="PYC79492.1"/>
    </source>
</evidence>
<organism evidence="1 2">
    <name type="scientific">Streptomyces tateyamensis</name>
    <dbReference type="NCBI Taxonomy" id="565073"/>
    <lineage>
        <taxon>Bacteria</taxon>
        <taxon>Bacillati</taxon>
        <taxon>Actinomycetota</taxon>
        <taxon>Actinomycetes</taxon>
        <taxon>Kitasatosporales</taxon>
        <taxon>Streptomycetaceae</taxon>
        <taxon>Streptomyces</taxon>
    </lineage>
</organism>
<sequence>MDVFFDGVFVSLVRHRTNSLGPGSTRIPIPMITELRWREAGRSSMGALVFATAGEVGEYATAGFDRTEQPAFETLRNAVAQAIAQHHDLAAGRSGVAAGLRALADLLRDQLLTPAEYQSAKALILGSGAPAPPRRP</sequence>
<name>A0A2V4P881_9ACTN</name>
<evidence type="ECO:0000313" key="2">
    <source>
        <dbReference type="Proteomes" id="UP000248039"/>
    </source>
</evidence>
<proteinExistence type="predicted"/>
<protein>
    <submittedName>
        <fullName evidence="1">Uncharacterized protein</fullName>
    </submittedName>
</protein>